<sequence>MYPDSQLQTIFITSFHGLVSRVLACGLLEKLTADKLRVVLFVPDFKKDYFVATFGFLPNLVIEGVSRELLPRRTRFFQNLTLVLLDTETMRLTRRSFRGYHNPFKRFVAQSIASGLGRFRFVRESFRFINYLFSADSAFAPYFAKYRPALVFSTDVKHILDAELLIAASHRSIRTVAMVRSWDYLTGKGMIRVRPDWLVVHNNVIRDEAVMYADMPVNRIFVSGLPHFDPYVNVERSPREEFFKKIGGDSGKRLLLYIPWGDKFSDSDGDFLNMITNAIEKGKLPDDLQILVRLPPGDSVAFSGLRPRPNLIIEAPGKMFGSRSRKANEMTYEDLLHLADSIYWSDIIVSPPSTVPIDAAAFDKPVVMMAFDGYKDKGYYGGIRHSFDFCHIKKLTNTHSTAFTQNEEELVRAIDERLKDPTLDSAGRERLRQEQVYKLDGKSSERLADFLRTLLEERVVFI</sequence>
<dbReference type="Proteomes" id="UP000179115">
    <property type="component" value="Unassembled WGS sequence"/>
</dbReference>
<evidence type="ECO:0000313" key="2">
    <source>
        <dbReference type="Proteomes" id="UP000179115"/>
    </source>
</evidence>
<dbReference type="STRING" id="1798508.A3A35_02455"/>
<protein>
    <submittedName>
        <fullName evidence="1">Uncharacterized protein</fullName>
    </submittedName>
</protein>
<gene>
    <name evidence="1" type="ORF">A3A35_02455</name>
</gene>
<organism evidence="1 2">
    <name type="scientific">Candidatus Kaiserbacteria bacterium RIFCSPLOWO2_01_FULL_51_21</name>
    <dbReference type="NCBI Taxonomy" id="1798508"/>
    <lineage>
        <taxon>Bacteria</taxon>
        <taxon>Candidatus Kaiseribacteriota</taxon>
    </lineage>
</organism>
<evidence type="ECO:0000313" key="1">
    <source>
        <dbReference type="EMBL" id="OGG71933.1"/>
    </source>
</evidence>
<comment type="caution">
    <text evidence="1">The sequence shown here is derived from an EMBL/GenBank/DDBJ whole genome shotgun (WGS) entry which is preliminary data.</text>
</comment>
<dbReference type="Pfam" id="PF04464">
    <property type="entry name" value="Glyphos_transf"/>
    <property type="match status" value="1"/>
</dbReference>
<dbReference type="SUPFAM" id="SSF53756">
    <property type="entry name" value="UDP-Glycosyltransferase/glycogen phosphorylase"/>
    <property type="match status" value="1"/>
</dbReference>
<dbReference type="EMBL" id="MFLV01000005">
    <property type="protein sequence ID" value="OGG71933.1"/>
    <property type="molecule type" value="Genomic_DNA"/>
</dbReference>
<dbReference type="InterPro" id="IPR043148">
    <property type="entry name" value="TagF_C"/>
</dbReference>
<dbReference type="InterPro" id="IPR007554">
    <property type="entry name" value="Glycerophosphate_synth"/>
</dbReference>
<dbReference type="Gene3D" id="3.40.50.12580">
    <property type="match status" value="1"/>
</dbReference>
<dbReference type="AlphaFoldDB" id="A0A1F6EE38"/>
<accession>A0A1F6EE38</accession>
<name>A0A1F6EE38_9BACT</name>
<reference evidence="1 2" key="1">
    <citation type="journal article" date="2016" name="Nat. Commun.">
        <title>Thousands of microbial genomes shed light on interconnected biogeochemical processes in an aquifer system.</title>
        <authorList>
            <person name="Anantharaman K."/>
            <person name="Brown C.T."/>
            <person name="Hug L.A."/>
            <person name="Sharon I."/>
            <person name="Castelle C.J."/>
            <person name="Probst A.J."/>
            <person name="Thomas B.C."/>
            <person name="Singh A."/>
            <person name="Wilkins M.J."/>
            <person name="Karaoz U."/>
            <person name="Brodie E.L."/>
            <person name="Williams K.H."/>
            <person name="Hubbard S.S."/>
            <person name="Banfield J.F."/>
        </authorList>
    </citation>
    <scope>NUCLEOTIDE SEQUENCE [LARGE SCALE GENOMIC DNA]</scope>
</reference>
<dbReference type="GO" id="GO:0016020">
    <property type="term" value="C:membrane"/>
    <property type="evidence" value="ECO:0007669"/>
    <property type="project" value="InterPro"/>
</dbReference>
<dbReference type="GO" id="GO:0047355">
    <property type="term" value="F:CDP-glycerol glycerophosphotransferase activity"/>
    <property type="evidence" value="ECO:0007669"/>
    <property type="project" value="InterPro"/>
</dbReference>
<proteinExistence type="predicted"/>